<dbReference type="AlphaFoldDB" id="A0AAW1SDD4"/>
<feature type="compositionally biased region" description="Low complexity" evidence="1">
    <location>
        <begin position="278"/>
        <end position="291"/>
    </location>
</feature>
<feature type="compositionally biased region" description="Low complexity" evidence="1">
    <location>
        <begin position="475"/>
        <end position="495"/>
    </location>
</feature>
<feature type="compositionally biased region" description="Polar residues" evidence="1">
    <location>
        <begin position="541"/>
        <end position="552"/>
    </location>
</feature>
<evidence type="ECO:0008006" key="4">
    <source>
        <dbReference type="Google" id="ProtNLM"/>
    </source>
</evidence>
<sequence length="621" mass="64782">MHPPWLPALPGGDLQALGQGNNALLEAERLNSAATAGMAAPKPTNEALCSHAPECLRSGVTAGPKVFVPKPVNLPSLRKENAGNDVTTQIVPTSGGGSWQQPQGEQQTPAVNRPNWAASGGDPAPAYPSGPARDRRLNPHDYPSLSAAAAARHQSKQPVPSVPESQGVANWDEDERRLPPALANRPAVADWDGDRGARPPWEARHGDWPAPARGPEDERWGSSAERFGPAPVPRGGPRGTADRFSSFDRFGGGDFAADDVELFPPPPPPPPAGAGRGSVRSEAAEAAAASARVDEEREAFLAELERVAEEQERKRKEAERQAAAAENGEHVPSAAPEPAEAALPVPAPTAILRRPAEPRTLAAVAAANADRPTAAEVAERAAAPADKLAARRAREAAAEEAERKRKEAAAAKLRALEERIALRAAERQAEEEAERARQAATEAEVEAAGLAAAEPAGEEGAKPDLDAKADSQRGSSLVVQVDSSVALDSAASVSSEAGDSRVASEPPADTARGDEQPEVVPAPVVGAFGQSPFVPTGKQPDWSTGPITSSAGHSPVPQPYARSPALESVLPHMPFGERRVAPELQGLPRSAGPMRANGRPAHAPPRELPEGWLPLPPKAAI</sequence>
<proteinExistence type="predicted"/>
<feature type="compositionally biased region" description="Polar residues" evidence="1">
    <location>
        <begin position="99"/>
        <end position="110"/>
    </location>
</feature>
<dbReference type="Proteomes" id="UP001445335">
    <property type="component" value="Unassembled WGS sequence"/>
</dbReference>
<feature type="compositionally biased region" description="Basic and acidic residues" evidence="1">
    <location>
        <begin position="425"/>
        <end position="437"/>
    </location>
</feature>
<reference evidence="2 3" key="1">
    <citation type="journal article" date="2024" name="Nat. Commun.">
        <title>Phylogenomics reveals the evolutionary origins of lichenization in chlorophyte algae.</title>
        <authorList>
            <person name="Puginier C."/>
            <person name="Libourel C."/>
            <person name="Otte J."/>
            <person name="Skaloud P."/>
            <person name="Haon M."/>
            <person name="Grisel S."/>
            <person name="Petersen M."/>
            <person name="Berrin J.G."/>
            <person name="Delaux P.M."/>
            <person name="Dal Grande F."/>
            <person name="Keller J."/>
        </authorList>
    </citation>
    <scope>NUCLEOTIDE SEQUENCE [LARGE SCALE GENOMIC DNA]</scope>
    <source>
        <strain evidence="2 3">SAG 245.80</strain>
    </source>
</reference>
<evidence type="ECO:0000313" key="2">
    <source>
        <dbReference type="EMBL" id="KAK9843393.1"/>
    </source>
</evidence>
<organism evidence="2 3">
    <name type="scientific">Elliptochloris bilobata</name>
    <dbReference type="NCBI Taxonomy" id="381761"/>
    <lineage>
        <taxon>Eukaryota</taxon>
        <taxon>Viridiplantae</taxon>
        <taxon>Chlorophyta</taxon>
        <taxon>core chlorophytes</taxon>
        <taxon>Trebouxiophyceae</taxon>
        <taxon>Trebouxiophyceae incertae sedis</taxon>
        <taxon>Elliptochloris clade</taxon>
        <taxon>Elliptochloris</taxon>
    </lineage>
</organism>
<gene>
    <name evidence="2" type="ORF">WJX81_000196</name>
</gene>
<evidence type="ECO:0000313" key="3">
    <source>
        <dbReference type="Proteomes" id="UP001445335"/>
    </source>
</evidence>
<feature type="compositionally biased region" description="Pro residues" evidence="1">
    <location>
        <begin position="263"/>
        <end position="272"/>
    </location>
</feature>
<feature type="compositionally biased region" description="Basic and acidic residues" evidence="1">
    <location>
        <begin position="459"/>
        <end position="471"/>
    </location>
</feature>
<feature type="compositionally biased region" description="Low complexity" evidence="1">
    <location>
        <begin position="438"/>
        <end position="455"/>
    </location>
</feature>
<feature type="compositionally biased region" description="Low complexity" evidence="1">
    <location>
        <begin position="226"/>
        <end position="235"/>
    </location>
</feature>
<feature type="compositionally biased region" description="Basic and acidic residues" evidence="1">
    <location>
        <begin position="192"/>
        <end position="207"/>
    </location>
</feature>
<keyword evidence="3" id="KW-1185">Reference proteome</keyword>
<feature type="compositionally biased region" description="Basic and acidic residues" evidence="1">
    <location>
        <begin position="308"/>
        <end position="320"/>
    </location>
</feature>
<accession>A0AAW1SDD4</accession>
<name>A0AAW1SDD4_9CHLO</name>
<feature type="region of interest" description="Disordered" evidence="1">
    <location>
        <begin position="425"/>
        <end position="562"/>
    </location>
</feature>
<feature type="region of interest" description="Disordered" evidence="1">
    <location>
        <begin position="308"/>
        <end position="348"/>
    </location>
</feature>
<dbReference type="EMBL" id="JALJOU010000006">
    <property type="protein sequence ID" value="KAK9843393.1"/>
    <property type="molecule type" value="Genomic_DNA"/>
</dbReference>
<evidence type="ECO:0000256" key="1">
    <source>
        <dbReference type="SAM" id="MobiDB-lite"/>
    </source>
</evidence>
<comment type="caution">
    <text evidence="2">The sequence shown here is derived from an EMBL/GenBank/DDBJ whole genome shotgun (WGS) entry which is preliminary data.</text>
</comment>
<feature type="compositionally biased region" description="Low complexity" evidence="1">
    <location>
        <begin position="321"/>
        <end position="344"/>
    </location>
</feature>
<protein>
    <recommendedName>
        <fullName evidence="4">BAT2 N-terminal domain-containing protein</fullName>
    </recommendedName>
</protein>
<feature type="region of interest" description="Disordered" evidence="1">
    <location>
        <begin position="587"/>
        <end position="621"/>
    </location>
</feature>
<feature type="region of interest" description="Disordered" evidence="1">
    <location>
        <begin position="77"/>
        <end position="295"/>
    </location>
</feature>